<feature type="domain" description="VOC" evidence="2">
    <location>
        <begin position="8"/>
        <end position="151"/>
    </location>
</feature>
<dbReference type="GO" id="GO:0046872">
    <property type="term" value="F:metal ion binding"/>
    <property type="evidence" value="ECO:0007669"/>
    <property type="project" value="UniProtKB-KW"/>
</dbReference>
<dbReference type="EMBL" id="BMIR01000002">
    <property type="protein sequence ID" value="GGE31424.1"/>
    <property type="molecule type" value="Genomic_DNA"/>
</dbReference>
<protein>
    <submittedName>
        <fullName evidence="3">Lactoylglutathione lyase</fullName>
    </submittedName>
</protein>
<dbReference type="Pfam" id="PF13669">
    <property type="entry name" value="Glyoxalase_4"/>
    <property type="match status" value="1"/>
</dbReference>
<dbReference type="PANTHER" id="PTHR43048">
    <property type="entry name" value="METHYLMALONYL-COA EPIMERASE"/>
    <property type="match status" value="1"/>
</dbReference>
<reference evidence="3" key="1">
    <citation type="journal article" date="2014" name="Int. J. Syst. Evol. Microbiol.">
        <title>Complete genome sequence of Corynebacterium casei LMG S-19264T (=DSM 44701T), isolated from a smear-ripened cheese.</title>
        <authorList>
            <consortium name="US DOE Joint Genome Institute (JGI-PGF)"/>
            <person name="Walter F."/>
            <person name="Albersmeier A."/>
            <person name="Kalinowski J."/>
            <person name="Ruckert C."/>
        </authorList>
    </citation>
    <scope>NUCLEOTIDE SEQUENCE</scope>
    <source>
        <strain evidence="3">CGMCC 1.15371</strain>
    </source>
</reference>
<dbReference type="Proteomes" id="UP000628775">
    <property type="component" value="Unassembled WGS sequence"/>
</dbReference>
<dbReference type="InterPro" id="IPR029068">
    <property type="entry name" value="Glyas_Bleomycin-R_OHBP_Dase"/>
</dbReference>
<keyword evidence="4" id="KW-1185">Reference proteome</keyword>
<keyword evidence="1" id="KW-0479">Metal-binding</keyword>
<evidence type="ECO:0000256" key="1">
    <source>
        <dbReference type="ARBA" id="ARBA00022723"/>
    </source>
</evidence>
<organism evidence="3 4">
    <name type="scientific">Pullulanibacillus camelliae</name>
    <dbReference type="NCBI Taxonomy" id="1707096"/>
    <lineage>
        <taxon>Bacteria</taxon>
        <taxon>Bacillati</taxon>
        <taxon>Bacillota</taxon>
        <taxon>Bacilli</taxon>
        <taxon>Bacillales</taxon>
        <taxon>Sporolactobacillaceae</taxon>
        <taxon>Pullulanibacillus</taxon>
    </lineage>
</organism>
<keyword evidence="3" id="KW-0456">Lyase</keyword>
<accession>A0A8J2VLZ0</accession>
<dbReference type="GO" id="GO:0004493">
    <property type="term" value="F:methylmalonyl-CoA epimerase activity"/>
    <property type="evidence" value="ECO:0007669"/>
    <property type="project" value="TreeGrafter"/>
</dbReference>
<reference evidence="3" key="2">
    <citation type="submission" date="2020-09" db="EMBL/GenBank/DDBJ databases">
        <authorList>
            <person name="Sun Q."/>
            <person name="Zhou Y."/>
        </authorList>
    </citation>
    <scope>NUCLEOTIDE SEQUENCE</scope>
    <source>
        <strain evidence="3">CGMCC 1.15371</strain>
    </source>
</reference>
<gene>
    <name evidence="3" type="ORF">GCM10011391_07620</name>
</gene>
<evidence type="ECO:0000313" key="3">
    <source>
        <dbReference type="EMBL" id="GGE31424.1"/>
    </source>
</evidence>
<proteinExistence type="predicted"/>
<dbReference type="AlphaFoldDB" id="A0A8J2VLZ0"/>
<dbReference type="InterPro" id="IPR051785">
    <property type="entry name" value="MMCE/EMCE_epimerase"/>
</dbReference>
<dbReference type="GO" id="GO:0046491">
    <property type="term" value="P:L-methylmalonyl-CoA metabolic process"/>
    <property type="evidence" value="ECO:0007669"/>
    <property type="project" value="TreeGrafter"/>
</dbReference>
<dbReference type="Gene3D" id="3.10.180.10">
    <property type="entry name" value="2,3-Dihydroxybiphenyl 1,2-Dioxygenase, domain 1"/>
    <property type="match status" value="1"/>
</dbReference>
<dbReference type="PROSITE" id="PS51819">
    <property type="entry name" value="VOC"/>
    <property type="match status" value="1"/>
</dbReference>
<dbReference type="RefSeq" id="WP_188689377.1">
    <property type="nucleotide sequence ID" value="NZ_BMIR01000002.1"/>
</dbReference>
<evidence type="ECO:0000313" key="4">
    <source>
        <dbReference type="Proteomes" id="UP000628775"/>
    </source>
</evidence>
<name>A0A8J2VLZ0_9BACL</name>
<dbReference type="GO" id="GO:0016829">
    <property type="term" value="F:lyase activity"/>
    <property type="evidence" value="ECO:0007669"/>
    <property type="project" value="UniProtKB-KW"/>
</dbReference>
<evidence type="ECO:0000259" key="2">
    <source>
        <dbReference type="PROSITE" id="PS51819"/>
    </source>
</evidence>
<dbReference type="InterPro" id="IPR037523">
    <property type="entry name" value="VOC_core"/>
</dbReference>
<dbReference type="PANTHER" id="PTHR43048:SF3">
    <property type="entry name" value="METHYLMALONYL-COA EPIMERASE, MITOCHONDRIAL"/>
    <property type="match status" value="1"/>
</dbReference>
<comment type="caution">
    <text evidence="3">The sequence shown here is derived from an EMBL/GenBank/DDBJ whole genome shotgun (WGS) entry which is preliminary data.</text>
</comment>
<dbReference type="SUPFAM" id="SSF54593">
    <property type="entry name" value="Glyoxalase/Bleomycin resistance protein/Dihydroxybiphenyl dioxygenase"/>
    <property type="match status" value="1"/>
</dbReference>
<sequence>MNNILSKDIVKIGIVVQNIEQAVLEYAKLFDIDVPEVKVPTLSTEQTANKNNLYRGEYRQTGCKTAVIPLRPVYIELIEPLNHPSPWTEFQEKHGQGVHYLAFNIDGFEEHANFMESQGIGMIQKTEKGHERYAYFETEDRLGVTIEFKEIGQK</sequence>